<proteinExistence type="predicted"/>
<dbReference type="Proteomes" id="UP001623661">
    <property type="component" value="Unassembled WGS sequence"/>
</dbReference>
<dbReference type="RefSeq" id="WP_406764160.1">
    <property type="nucleotide sequence ID" value="NZ_JBJHZY010000001.1"/>
</dbReference>
<gene>
    <name evidence="1" type="ORF">ACJDUH_05535</name>
</gene>
<organism evidence="1 2">
    <name type="scientific">Candidatus Clostridium radicumherbarum</name>
    <dbReference type="NCBI Taxonomy" id="3381662"/>
    <lineage>
        <taxon>Bacteria</taxon>
        <taxon>Bacillati</taxon>
        <taxon>Bacillota</taxon>
        <taxon>Clostridia</taxon>
        <taxon>Eubacteriales</taxon>
        <taxon>Clostridiaceae</taxon>
        <taxon>Clostridium</taxon>
    </lineage>
</organism>
<dbReference type="InterPro" id="IPR013321">
    <property type="entry name" value="Arc_rbn_hlx_hlx"/>
</dbReference>
<accession>A0ABW8TQ27</accession>
<dbReference type="Gene3D" id="1.10.1220.10">
    <property type="entry name" value="Met repressor-like"/>
    <property type="match status" value="1"/>
</dbReference>
<keyword evidence="2" id="KW-1185">Reference proteome</keyword>
<name>A0ABW8TQ27_9CLOT</name>
<dbReference type="EMBL" id="JBJHZY010000001">
    <property type="protein sequence ID" value="MFL0267560.1"/>
    <property type="molecule type" value="Genomic_DNA"/>
</dbReference>
<protein>
    <submittedName>
        <fullName evidence="1">Arc family DNA binding domain-containing protein</fullName>
    </submittedName>
</protein>
<reference evidence="1 2" key="1">
    <citation type="submission" date="2024-11" db="EMBL/GenBank/DDBJ databases">
        <authorList>
            <person name="Heng Y.C."/>
            <person name="Lim A.C.H."/>
            <person name="Lee J.K.Y."/>
            <person name="Kittelmann S."/>
        </authorList>
    </citation>
    <scope>NUCLEOTIDE SEQUENCE [LARGE SCALE GENOMIC DNA]</scope>
    <source>
        <strain evidence="1 2">WILCCON 0202</strain>
    </source>
</reference>
<comment type="caution">
    <text evidence="1">The sequence shown here is derived from an EMBL/GenBank/DDBJ whole genome shotgun (WGS) entry which is preliminary data.</text>
</comment>
<dbReference type="InterPro" id="IPR010985">
    <property type="entry name" value="Ribbon_hlx_hlx"/>
</dbReference>
<evidence type="ECO:0000313" key="1">
    <source>
        <dbReference type="EMBL" id="MFL0267560.1"/>
    </source>
</evidence>
<sequence length="55" mass="6641">MSDKKTVLLRLSPKVWEEINRWAEEEFRSVNGQIEYLLTDAIKKRNKSFLKDEEK</sequence>
<evidence type="ECO:0000313" key="2">
    <source>
        <dbReference type="Proteomes" id="UP001623661"/>
    </source>
</evidence>
<dbReference type="SUPFAM" id="SSF47598">
    <property type="entry name" value="Ribbon-helix-helix"/>
    <property type="match status" value="1"/>
</dbReference>